<keyword evidence="2" id="KW-1185">Reference proteome</keyword>
<dbReference type="InterPro" id="IPR008729">
    <property type="entry name" value="PA_de_COase"/>
</dbReference>
<dbReference type="PANTHER" id="PTHR40087">
    <property type="entry name" value="PHENOLIC ACID DECARBOXYLASE PADC"/>
    <property type="match status" value="1"/>
</dbReference>
<dbReference type="Pfam" id="PF05870">
    <property type="entry name" value="PA_decarbox"/>
    <property type="match status" value="1"/>
</dbReference>
<reference evidence="1 2" key="1">
    <citation type="journal article" date="2010" name="Stand. Genomic Sci.">
        <title>Complete genome sequence of Segniliparus rotundus type strain (CDC 1076).</title>
        <authorList>
            <person name="Sikorski J."/>
            <person name="Lapidus A."/>
            <person name="Copeland A."/>
            <person name="Misra M."/>
            <person name="Glavina Del Rio T."/>
            <person name="Nolan M."/>
            <person name="Lucas S."/>
            <person name="Chen F."/>
            <person name="Tice H."/>
            <person name="Cheng J.F."/>
            <person name="Jando M."/>
            <person name="Schneider S."/>
            <person name="Bruce D."/>
            <person name="Goodwin L."/>
            <person name="Pitluck S."/>
            <person name="Liolios K."/>
            <person name="Mikhailova N."/>
            <person name="Pati A."/>
            <person name="Ivanova N."/>
            <person name="Mavromatis K."/>
            <person name="Chen A."/>
            <person name="Palaniappan K."/>
            <person name="Chertkov O."/>
            <person name="Land M."/>
            <person name="Hauser L."/>
            <person name="Chang Y.J."/>
            <person name="Jeffries C.D."/>
            <person name="Brettin T."/>
            <person name="Detter J.C."/>
            <person name="Han C."/>
            <person name="Rohde M."/>
            <person name="Goker M."/>
            <person name="Bristow J."/>
            <person name="Eisen J.A."/>
            <person name="Markowitz V."/>
            <person name="Hugenholtz P."/>
            <person name="Kyrpides N.C."/>
            <person name="Klenk H.P."/>
        </authorList>
    </citation>
    <scope>NUCLEOTIDE SEQUENCE [LARGE SCALE GENOMIC DNA]</scope>
    <source>
        <strain evidence="2">ATCC BAA-972 / CDC 1076 / CIP 108378 / DSM 44985 / JCM 13578</strain>
    </source>
</reference>
<evidence type="ECO:0000313" key="1">
    <source>
        <dbReference type="EMBL" id="ADG99351.1"/>
    </source>
</evidence>
<evidence type="ECO:0000313" key="2">
    <source>
        <dbReference type="Proteomes" id="UP000002247"/>
    </source>
</evidence>
<dbReference type="SUPFAM" id="SSF50814">
    <property type="entry name" value="Lipocalins"/>
    <property type="match status" value="1"/>
</dbReference>
<dbReference type="Proteomes" id="UP000002247">
    <property type="component" value="Chromosome"/>
</dbReference>
<dbReference type="GO" id="GO:0016831">
    <property type="term" value="F:carboxy-lyase activity"/>
    <property type="evidence" value="ECO:0007669"/>
    <property type="project" value="InterPro"/>
</dbReference>
<dbReference type="AlphaFoldDB" id="D6ZDU4"/>
<proteinExistence type="predicted"/>
<protein>
    <submittedName>
        <fullName evidence="1">Phenolic acid decarboxylase</fullName>
    </submittedName>
</protein>
<name>D6ZDU4_SEGRD</name>
<gene>
    <name evidence="1" type="ordered locus">Srot_2922</name>
</gene>
<dbReference type="KEGG" id="srt:Srot_2922"/>
<dbReference type="RefSeq" id="WP_013139800.1">
    <property type="nucleotide sequence ID" value="NC_014168.1"/>
</dbReference>
<dbReference type="PANTHER" id="PTHR40087:SF1">
    <property type="entry name" value="PHENOLIC ACID DECARBOXYLASE PADC"/>
    <property type="match status" value="1"/>
</dbReference>
<sequence>MPDDITPTQDLSGIVGKHIIYTYANGWKYEVYYKNETAIDYRIHHGMVGGRWVRDQKAAIVQFEPGVYLVSWDEPTGTNVALTVDFTRRRLHGVIFFPAWVGEHPERTVLYQNDHLEQMRAYRDEGPTYPKLVIEEFAKITFLEDCGRDDQTVISCAPAELPSGYADRVN</sequence>
<dbReference type="STRING" id="640132.Srot_2922"/>
<dbReference type="EMBL" id="CP001958">
    <property type="protein sequence ID" value="ADG99351.1"/>
    <property type="molecule type" value="Genomic_DNA"/>
</dbReference>
<organism evidence="1 2">
    <name type="scientific">Segniliparus rotundus (strain ATCC BAA-972 / CDC 1076 / CIP 108378 / DSM 44985 / JCM 13578)</name>
    <dbReference type="NCBI Taxonomy" id="640132"/>
    <lineage>
        <taxon>Bacteria</taxon>
        <taxon>Bacillati</taxon>
        <taxon>Actinomycetota</taxon>
        <taxon>Actinomycetes</taxon>
        <taxon>Mycobacteriales</taxon>
        <taxon>Segniliparaceae</taxon>
        <taxon>Segniliparus</taxon>
    </lineage>
</organism>
<dbReference type="CDD" id="cd14241">
    <property type="entry name" value="PAD"/>
    <property type="match status" value="1"/>
</dbReference>
<accession>D6ZDU4</accession>
<dbReference type="HOGENOM" id="CLU_129251_0_0_11"/>
<dbReference type="InterPro" id="IPR012674">
    <property type="entry name" value="Calycin"/>
</dbReference>
<dbReference type="Gene3D" id="2.40.128.20">
    <property type="match status" value="1"/>
</dbReference>
<dbReference type="eggNOG" id="COG3479">
    <property type="taxonomic scope" value="Bacteria"/>
</dbReference>